<feature type="compositionally biased region" description="Basic and acidic residues" evidence="1">
    <location>
        <begin position="62"/>
        <end position="92"/>
    </location>
</feature>
<evidence type="ECO:0000313" key="3">
    <source>
        <dbReference type="Proteomes" id="UP001141552"/>
    </source>
</evidence>
<dbReference type="OrthoDB" id="1652626at2759"/>
<sequence length="111" mass="12464">MAAALQRSSVSFRRQGSSGHVWDNLQIEPRRNGAFSGPFSGPLVHTPTRLSQDPISTPKSVQELHRRSIDSARDDHEKFQGNEMKDEVDNDKRQSCGLSSFFRGCIGHRRA</sequence>
<accession>A0A9Q0JFH6</accession>
<feature type="compositionally biased region" description="Polar residues" evidence="1">
    <location>
        <begin position="48"/>
        <end position="60"/>
    </location>
</feature>
<dbReference type="Pfam" id="PF15697">
    <property type="entry name" value="DUF4666"/>
    <property type="match status" value="1"/>
</dbReference>
<evidence type="ECO:0000256" key="1">
    <source>
        <dbReference type="SAM" id="MobiDB-lite"/>
    </source>
</evidence>
<dbReference type="InterPro" id="IPR031421">
    <property type="entry name" value="DUF4666"/>
</dbReference>
<evidence type="ECO:0000313" key="2">
    <source>
        <dbReference type="EMBL" id="KAJ4838725.1"/>
    </source>
</evidence>
<organism evidence="2 3">
    <name type="scientific">Turnera subulata</name>
    <dbReference type="NCBI Taxonomy" id="218843"/>
    <lineage>
        <taxon>Eukaryota</taxon>
        <taxon>Viridiplantae</taxon>
        <taxon>Streptophyta</taxon>
        <taxon>Embryophyta</taxon>
        <taxon>Tracheophyta</taxon>
        <taxon>Spermatophyta</taxon>
        <taxon>Magnoliopsida</taxon>
        <taxon>eudicotyledons</taxon>
        <taxon>Gunneridae</taxon>
        <taxon>Pentapetalae</taxon>
        <taxon>rosids</taxon>
        <taxon>fabids</taxon>
        <taxon>Malpighiales</taxon>
        <taxon>Passifloraceae</taxon>
        <taxon>Turnera</taxon>
    </lineage>
</organism>
<comment type="caution">
    <text evidence="2">The sequence shown here is derived from an EMBL/GenBank/DDBJ whole genome shotgun (WGS) entry which is preliminary data.</text>
</comment>
<proteinExistence type="predicted"/>
<keyword evidence="3" id="KW-1185">Reference proteome</keyword>
<reference evidence="2" key="2">
    <citation type="journal article" date="2023" name="Plants (Basel)">
        <title>Annotation of the Turnera subulata (Passifloraceae) Draft Genome Reveals the S-Locus Evolved after the Divergence of Turneroideae from Passifloroideae in a Stepwise Manner.</title>
        <authorList>
            <person name="Henning P.M."/>
            <person name="Roalson E.H."/>
            <person name="Mir W."/>
            <person name="McCubbin A.G."/>
            <person name="Shore J.S."/>
        </authorList>
    </citation>
    <scope>NUCLEOTIDE SEQUENCE</scope>
    <source>
        <strain evidence="2">F60SS</strain>
    </source>
</reference>
<feature type="region of interest" description="Disordered" evidence="1">
    <location>
        <begin position="1"/>
        <end position="92"/>
    </location>
</feature>
<dbReference type="Proteomes" id="UP001141552">
    <property type="component" value="Unassembled WGS sequence"/>
</dbReference>
<dbReference type="EMBL" id="JAKUCV010003499">
    <property type="protein sequence ID" value="KAJ4838725.1"/>
    <property type="molecule type" value="Genomic_DNA"/>
</dbReference>
<gene>
    <name evidence="2" type="ORF">Tsubulata_048811</name>
</gene>
<protein>
    <submittedName>
        <fullName evidence="2">Uncharacterized protein</fullName>
    </submittedName>
</protein>
<name>A0A9Q0JFH6_9ROSI</name>
<feature type="compositionally biased region" description="Polar residues" evidence="1">
    <location>
        <begin position="1"/>
        <end position="18"/>
    </location>
</feature>
<reference evidence="2" key="1">
    <citation type="submission" date="2022-02" db="EMBL/GenBank/DDBJ databases">
        <authorList>
            <person name="Henning P.M."/>
            <person name="McCubbin A.G."/>
            <person name="Shore J.S."/>
        </authorList>
    </citation>
    <scope>NUCLEOTIDE SEQUENCE</scope>
    <source>
        <strain evidence="2">F60SS</strain>
        <tissue evidence="2">Leaves</tissue>
    </source>
</reference>
<dbReference type="AlphaFoldDB" id="A0A9Q0JFH6"/>